<dbReference type="AlphaFoldDB" id="B6XHU1"/>
<dbReference type="Pfam" id="PF00583">
    <property type="entry name" value="Acetyltransf_1"/>
    <property type="match status" value="1"/>
</dbReference>
<organism evidence="4 5">
    <name type="scientific">Providencia alcalifaciens DSM 30120</name>
    <dbReference type="NCBI Taxonomy" id="520999"/>
    <lineage>
        <taxon>Bacteria</taxon>
        <taxon>Pseudomonadati</taxon>
        <taxon>Pseudomonadota</taxon>
        <taxon>Gammaproteobacteria</taxon>
        <taxon>Enterobacterales</taxon>
        <taxon>Morganellaceae</taxon>
        <taxon>Providencia</taxon>
    </lineage>
</organism>
<evidence type="ECO:0000256" key="1">
    <source>
        <dbReference type="ARBA" id="ARBA00022679"/>
    </source>
</evidence>
<evidence type="ECO:0000256" key="2">
    <source>
        <dbReference type="ARBA" id="ARBA00023315"/>
    </source>
</evidence>
<dbReference type="SUPFAM" id="SSF55729">
    <property type="entry name" value="Acyl-CoA N-acyltransferases (Nat)"/>
    <property type="match status" value="1"/>
</dbReference>
<protein>
    <submittedName>
        <fullName evidence="4">Acetyltransferase, GNAT family</fullName>
    </submittedName>
</protein>
<dbReference type="eggNOG" id="COG0456">
    <property type="taxonomic scope" value="Bacteria"/>
</dbReference>
<comment type="caution">
    <text evidence="4">The sequence shown here is derived from an EMBL/GenBank/DDBJ whole genome shotgun (WGS) entry which is preliminary data.</text>
</comment>
<gene>
    <name evidence="4" type="ORF">PROVALCAL_02929</name>
</gene>
<dbReference type="PROSITE" id="PS51186">
    <property type="entry name" value="GNAT"/>
    <property type="match status" value="1"/>
</dbReference>
<dbReference type="PANTHER" id="PTHR10545">
    <property type="entry name" value="DIAMINE N-ACETYLTRANSFERASE"/>
    <property type="match status" value="1"/>
</dbReference>
<accession>B6XHU1</accession>
<dbReference type="EMBL" id="ABXW01000053">
    <property type="protein sequence ID" value="EEB44904.1"/>
    <property type="molecule type" value="Genomic_DNA"/>
</dbReference>
<dbReference type="Gene3D" id="3.40.630.30">
    <property type="match status" value="1"/>
</dbReference>
<dbReference type="InterPro" id="IPR000182">
    <property type="entry name" value="GNAT_dom"/>
</dbReference>
<dbReference type="GO" id="GO:0008080">
    <property type="term" value="F:N-acetyltransferase activity"/>
    <property type="evidence" value="ECO:0007669"/>
    <property type="project" value="TreeGrafter"/>
</dbReference>
<proteinExistence type="predicted"/>
<feature type="domain" description="N-acetyltransferase" evidence="3">
    <location>
        <begin position="16"/>
        <end position="160"/>
    </location>
</feature>
<keyword evidence="2" id="KW-0012">Acyltransferase</keyword>
<dbReference type="InterPro" id="IPR051016">
    <property type="entry name" value="Diverse_Substrate_AcTransf"/>
</dbReference>
<evidence type="ECO:0000259" key="3">
    <source>
        <dbReference type="PROSITE" id="PS51186"/>
    </source>
</evidence>
<dbReference type="PANTHER" id="PTHR10545:SF42">
    <property type="entry name" value="ACETYLTRANSFERASE"/>
    <property type="match status" value="1"/>
</dbReference>
<dbReference type="CDD" id="cd04301">
    <property type="entry name" value="NAT_SF"/>
    <property type="match status" value="1"/>
</dbReference>
<evidence type="ECO:0000313" key="4">
    <source>
        <dbReference type="EMBL" id="EEB44904.1"/>
    </source>
</evidence>
<keyword evidence="1 4" id="KW-0808">Transferase</keyword>
<sequence length="160" mass="19157">MSTNGRVIMNNAELPVSIEFVSPDHYPEWLVYWLEYQKFYQVDLSEEITLKAWERFFDEKEPMYCAVAVEGDKVVGFVNYLFHRSTWAKNDFCYLEDLYVTPEVRGRHVGKQLIEFVQQQAQKKQCGRLYWHTQETNLRGQKLYNWVAEKPGVIEYRMPL</sequence>
<reference evidence="4 5" key="2">
    <citation type="submission" date="2008-10" db="EMBL/GenBank/DDBJ databases">
        <authorList>
            <person name="Fulton L."/>
            <person name="Clifton S."/>
            <person name="Fulton B."/>
            <person name="Xu J."/>
            <person name="Minx P."/>
            <person name="Pepin K.H."/>
            <person name="Johnson M."/>
            <person name="Bhonagiri V."/>
            <person name="Nash W.E."/>
            <person name="Mardis E.R."/>
            <person name="Wilson R.K."/>
        </authorList>
    </citation>
    <scope>NUCLEOTIDE SEQUENCE [LARGE SCALE GENOMIC DNA]</scope>
    <source>
        <strain evidence="4 5">DSM 30120</strain>
    </source>
</reference>
<dbReference type="InterPro" id="IPR016181">
    <property type="entry name" value="Acyl_CoA_acyltransferase"/>
</dbReference>
<reference evidence="4 5" key="1">
    <citation type="submission" date="2008-10" db="EMBL/GenBank/DDBJ databases">
        <title>Draft genome sequence of Providencia alcalifaciens (DSM 30120).</title>
        <authorList>
            <person name="Sudarsanam P."/>
            <person name="Ley R."/>
            <person name="Guruge J."/>
            <person name="Turnbaugh P.J."/>
            <person name="Mahowald M."/>
            <person name="Liep D."/>
            <person name="Gordon J."/>
        </authorList>
    </citation>
    <scope>NUCLEOTIDE SEQUENCE [LARGE SCALE GENOMIC DNA]</scope>
    <source>
        <strain evidence="4 5">DSM 30120</strain>
    </source>
</reference>
<evidence type="ECO:0000313" key="5">
    <source>
        <dbReference type="Proteomes" id="UP000003729"/>
    </source>
</evidence>
<dbReference type="Proteomes" id="UP000003729">
    <property type="component" value="Unassembled WGS sequence"/>
</dbReference>
<name>B6XHU1_9GAMM</name>